<gene>
    <name evidence="2" type="ORF">O1Q84_02280</name>
</gene>
<evidence type="ECO:0000313" key="3">
    <source>
        <dbReference type="Proteomes" id="UP001156560"/>
    </source>
</evidence>
<name>A0AA47JH24_VIBPH</name>
<accession>A0AA47JH24</accession>
<dbReference type="RefSeq" id="WP_005497113.1">
    <property type="nucleotide sequence ID" value="NZ_CBCSGT010000005.1"/>
</dbReference>
<evidence type="ECO:0000256" key="1">
    <source>
        <dbReference type="SAM" id="Phobius"/>
    </source>
</evidence>
<dbReference type="EMBL" id="CP114194">
    <property type="protein sequence ID" value="WAT90683.1"/>
    <property type="molecule type" value="Genomic_DNA"/>
</dbReference>
<dbReference type="AlphaFoldDB" id="A0AA47JH24"/>
<keyword evidence="1" id="KW-0812">Transmembrane</keyword>
<organism evidence="2 3">
    <name type="scientific">Vibrio parahaemolyticus</name>
    <dbReference type="NCBI Taxonomy" id="670"/>
    <lineage>
        <taxon>Bacteria</taxon>
        <taxon>Pseudomonadati</taxon>
        <taxon>Pseudomonadota</taxon>
        <taxon>Gammaproteobacteria</taxon>
        <taxon>Vibrionales</taxon>
        <taxon>Vibrionaceae</taxon>
        <taxon>Vibrio</taxon>
    </lineage>
</organism>
<proteinExistence type="predicted"/>
<feature type="transmembrane region" description="Helical" evidence="1">
    <location>
        <begin position="202"/>
        <end position="225"/>
    </location>
</feature>
<reference evidence="2" key="1">
    <citation type="submission" date="2022-12" db="EMBL/GenBank/DDBJ databases">
        <title>Vibrio parahaemolyticus become highly virulent by producing novel Tc toxins.</title>
        <authorList>
            <person name="Yang F."/>
            <person name="You Y."/>
            <person name="Lai Q."/>
            <person name="Xu L."/>
            <person name="Li F."/>
        </authorList>
    </citation>
    <scope>NUCLEOTIDE SEQUENCE</scope>
    <source>
        <strain evidence="2">Vp-HL-202005</strain>
    </source>
</reference>
<dbReference type="Proteomes" id="UP001156560">
    <property type="component" value="Chromosome 1"/>
</dbReference>
<keyword evidence="1" id="KW-1133">Transmembrane helix</keyword>
<evidence type="ECO:0000313" key="2">
    <source>
        <dbReference type="EMBL" id="WAT90683.1"/>
    </source>
</evidence>
<protein>
    <submittedName>
        <fullName evidence="2">Uncharacterized protein</fullName>
    </submittedName>
</protein>
<feature type="transmembrane region" description="Helical" evidence="1">
    <location>
        <begin position="148"/>
        <end position="166"/>
    </location>
</feature>
<keyword evidence="1" id="KW-0472">Membrane</keyword>
<sequence length="279" mass="30044">MSTTYPIAGQKFPKDNKTTAPYPVKKPSQGNKKTFLFSVESFDILINNSIRDKLTLTRWERIKGLFENTANYYVTGSDFAFVAQLCQKVTGKNSVFYIKSYAGVPHIVVSGSSALQLRLTNIGSSLPNPTVIKFAVGSESVMKSIKSGGIITVVLVTAYHVANYFLGDKQTLSKLYGSVASDIIKIGLSSAIAAGSTKLATLYLGSAVFLSAGPILGIIVVGVLVGQSLNYIDQEFSLTNKLTNAIDTHMDNIAKNEYEKLSLKIHSSVALGRLNGSNL</sequence>